<name>A0A645EKQ2_9ZZZZ</name>
<protein>
    <recommendedName>
        <fullName evidence="4">LysR substrate-binding domain-containing protein</fullName>
    </recommendedName>
</protein>
<evidence type="ECO:0000256" key="1">
    <source>
        <dbReference type="ARBA" id="ARBA00009437"/>
    </source>
</evidence>
<dbReference type="GO" id="GO:0000976">
    <property type="term" value="F:transcription cis-regulatory region binding"/>
    <property type="evidence" value="ECO:0007669"/>
    <property type="project" value="TreeGrafter"/>
</dbReference>
<accession>A0A645EKQ2</accession>
<dbReference type="PANTHER" id="PTHR30126">
    <property type="entry name" value="HTH-TYPE TRANSCRIPTIONAL REGULATOR"/>
    <property type="match status" value="1"/>
</dbReference>
<comment type="caution">
    <text evidence="5">The sequence shown here is derived from an EMBL/GenBank/DDBJ whole genome shotgun (WGS) entry which is preliminary data.</text>
</comment>
<sequence>MCFVNLPIENTDDLEITKCLEIHDCLIGGTKYKELAKSGIELSKLSNYSLLLLEDMSNTRRQLDKFAAENGIVFKPIIELASYDLLIQFAKINLGLTFIIREFDNRAIDGESIFEIPVKPQLPNRYVGLVKLKNVALSYAANKFVEMLDLKES</sequence>
<dbReference type="Pfam" id="PF03466">
    <property type="entry name" value="LysR_substrate"/>
    <property type="match status" value="1"/>
</dbReference>
<comment type="similarity">
    <text evidence="1">Belongs to the LysR transcriptional regulatory family.</text>
</comment>
<dbReference type="InterPro" id="IPR005119">
    <property type="entry name" value="LysR_subst-bd"/>
</dbReference>
<dbReference type="GO" id="GO:0006355">
    <property type="term" value="P:regulation of DNA-templated transcription"/>
    <property type="evidence" value="ECO:0007669"/>
    <property type="project" value="TreeGrafter"/>
</dbReference>
<dbReference type="SUPFAM" id="SSF53850">
    <property type="entry name" value="Periplasmic binding protein-like II"/>
    <property type="match status" value="1"/>
</dbReference>
<evidence type="ECO:0000313" key="5">
    <source>
        <dbReference type="EMBL" id="MPN02561.1"/>
    </source>
</evidence>
<organism evidence="5">
    <name type="scientific">bioreactor metagenome</name>
    <dbReference type="NCBI Taxonomy" id="1076179"/>
    <lineage>
        <taxon>unclassified sequences</taxon>
        <taxon>metagenomes</taxon>
        <taxon>ecological metagenomes</taxon>
    </lineage>
</organism>
<reference evidence="5" key="1">
    <citation type="submission" date="2019-08" db="EMBL/GenBank/DDBJ databases">
        <authorList>
            <person name="Kucharzyk K."/>
            <person name="Murdoch R.W."/>
            <person name="Higgins S."/>
            <person name="Loffler F."/>
        </authorList>
    </citation>
    <scope>NUCLEOTIDE SEQUENCE</scope>
</reference>
<dbReference type="PANTHER" id="PTHR30126:SF64">
    <property type="entry name" value="HTH-TYPE TRANSCRIPTIONAL REGULATOR CITR"/>
    <property type="match status" value="1"/>
</dbReference>
<proteinExistence type="inferred from homology"/>
<keyword evidence="2" id="KW-0805">Transcription regulation</keyword>
<dbReference type="EMBL" id="VSSQ01048518">
    <property type="protein sequence ID" value="MPN02561.1"/>
    <property type="molecule type" value="Genomic_DNA"/>
</dbReference>
<feature type="domain" description="LysR substrate-binding" evidence="4">
    <location>
        <begin position="6"/>
        <end position="148"/>
    </location>
</feature>
<dbReference type="CDD" id="cd05466">
    <property type="entry name" value="PBP2_LTTR_substrate"/>
    <property type="match status" value="1"/>
</dbReference>
<evidence type="ECO:0000259" key="4">
    <source>
        <dbReference type="Pfam" id="PF03466"/>
    </source>
</evidence>
<gene>
    <name evidence="5" type="ORF">SDC9_149777</name>
</gene>
<dbReference type="Gene3D" id="3.40.190.290">
    <property type="match status" value="1"/>
</dbReference>
<dbReference type="AlphaFoldDB" id="A0A645EKQ2"/>
<evidence type="ECO:0000256" key="2">
    <source>
        <dbReference type="ARBA" id="ARBA00023015"/>
    </source>
</evidence>
<evidence type="ECO:0000256" key="3">
    <source>
        <dbReference type="ARBA" id="ARBA00023163"/>
    </source>
</evidence>
<keyword evidence="3" id="KW-0804">Transcription</keyword>